<evidence type="ECO:0000313" key="3">
    <source>
        <dbReference type="Proteomes" id="UP000807469"/>
    </source>
</evidence>
<sequence length="61" mass="6738">MCWPQWASKVDICIPEPYTVGLTLRSRLSFARTCLVLGELTGFKIVILACLALLFKYGCAG</sequence>
<evidence type="ECO:0000313" key="2">
    <source>
        <dbReference type="EMBL" id="KAF9481661.1"/>
    </source>
</evidence>
<feature type="transmembrane region" description="Helical" evidence="1">
    <location>
        <begin position="34"/>
        <end position="55"/>
    </location>
</feature>
<keyword evidence="1" id="KW-0812">Transmembrane</keyword>
<keyword evidence="1" id="KW-0472">Membrane</keyword>
<dbReference type="AlphaFoldDB" id="A0A9P5Z6D7"/>
<organism evidence="2 3">
    <name type="scientific">Pholiota conissans</name>
    <dbReference type="NCBI Taxonomy" id="109636"/>
    <lineage>
        <taxon>Eukaryota</taxon>
        <taxon>Fungi</taxon>
        <taxon>Dikarya</taxon>
        <taxon>Basidiomycota</taxon>
        <taxon>Agaricomycotina</taxon>
        <taxon>Agaricomycetes</taxon>
        <taxon>Agaricomycetidae</taxon>
        <taxon>Agaricales</taxon>
        <taxon>Agaricineae</taxon>
        <taxon>Strophariaceae</taxon>
        <taxon>Pholiota</taxon>
    </lineage>
</organism>
<protein>
    <submittedName>
        <fullName evidence="2">Uncharacterized protein</fullName>
    </submittedName>
</protein>
<comment type="caution">
    <text evidence="2">The sequence shown here is derived from an EMBL/GenBank/DDBJ whole genome shotgun (WGS) entry which is preliminary data.</text>
</comment>
<reference evidence="2" key="1">
    <citation type="submission" date="2020-11" db="EMBL/GenBank/DDBJ databases">
        <authorList>
            <consortium name="DOE Joint Genome Institute"/>
            <person name="Ahrendt S."/>
            <person name="Riley R."/>
            <person name="Andreopoulos W."/>
            <person name="Labutti K."/>
            <person name="Pangilinan J."/>
            <person name="Ruiz-Duenas F.J."/>
            <person name="Barrasa J.M."/>
            <person name="Sanchez-Garcia M."/>
            <person name="Camarero S."/>
            <person name="Miyauchi S."/>
            <person name="Serrano A."/>
            <person name="Linde D."/>
            <person name="Babiker R."/>
            <person name="Drula E."/>
            <person name="Ayuso-Fernandez I."/>
            <person name="Pacheco R."/>
            <person name="Padilla G."/>
            <person name="Ferreira P."/>
            <person name="Barriuso J."/>
            <person name="Kellner H."/>
            <person name="Castanera R."/>
            <person name="Alfaro M."/>
            <person name="Ramirez L."/>
            <person name="Pisabarro A.G."/>
            <person name="Kuo A."/>
            <person name="Tritt A."/>
            <person name="Lipzen A."/>
            <person name="He G."/>
            <person name="Yan M."/>
            <person name="Ng V."/>
            <person name="Cullen D."/>
            <person name="Martin F."/>
            <person name="Rosso M.-N."/>
            <person name="Henrissat B."/>
            <person name="Hibbett D."/>
            <person name="Martinez A.T."/>
            <person name="Grigoriev I.V."/>
        </authorList>
    </citation>
    <scope>NUCLEOTIDE SEQUENCE</scope>
    <source>
        <strain evidence="2">CIRM-BRFM 674</strain>
    </source>
</reference>
<proteinExistence type="predicted"/>
<dbReference type="Proteomes" id="UP000807469">
    <property type="component" value="Unassembled WGS sequence"/>
</dbReference>
<dbReference type="EMBL" id="MU155175">
    <property type="protein sequence ID" value="KAF9481661.1"/>
    <property type="molecule type" value="Genomic_DNA"/>
</dbReference>
<accession>A0A9P5Z6D7</accession>
<keyword evidence="1" id="KW-1133">Transmembrane helix</keyword>
<gene>
    <name evidence="2" type="ORF">BDN70DRAFT_875963</name>
</gene>
<keyword evidence="3" id="KW-1185">Reference proteome</keyword>
<evidence type="ECO:0000256" key="1">
    <source>
        <dbReference type="SAM" id="Phobius"/>
    </source>
</evidence>
<name>A0A9P5Z6D7_9AGAR</name>